<dbReference type="Proteomes" id="UP000499080">
    <property type="component" value="Unassembled WGS sequence"/>
</dbReference>
<comment type="caution">
    <text evidence="1">The sequence shown here is derived from an EMBL/GenBank/DDBJ whole genome shotgun (WGS) entry which is preliminary data.</text>
</comment>
<proteinExistence type="predicted"/>
<dbReference type="EMBL" id="BGPR01007547">
    <property type="protein sequence ID" value="GBN27723.1"/>
    <property type="molecule type" value="Genomic_DNA"/>
</dbReference>
<sequence length="115" mass="13383">MQVSGLESGLGFEIIMIARSFSFEFFPFRDIRRNWSIPIIKERYSSEFCLCVFGYYVVDSCMVSLCAPMYVRLDLCMPPFLCSNHPDGHFEYLPVYKSPLSFVWEISGYEKLCLA</sequence>
<evidence type="ECO:0000313" key="2">
    <source>
        <dbReference type="Proteomes" id="UP000499080"/>
    </source>
</evidence>
<evidence type="ECO:0000313" key="1">
    <source>
        <dbReference type="EMBL" id="GBN27723.1"/>
    </source>
</evidence>
<dbReference type="AlphaFoldDB" id="A0A4Y2MM16"/>
<keyword evidence="2" id="KW-1185">Reference proteome</keyword>
<gene>
    <name evidence="1" type="ORF">AVEN_180433_1</name>
</gene>
<protein>
    <submittedName>
        <fullName evidence="1">Uncharacterized protein</fullName>
    </submittedName>
</protein>
<reference evidence="1 2" key="1">
    <citation type="journal article" date="2019" name="Sci. Rep.">
        <title>Orb-weaving spider Araneus ventricosus genome elucidates the spidroin gene catalogue.</title>
        <authorList>
            <person name="Kono N."/>
            <person name="Nakamura H."/>
            <person name="Ohtoshi R."/>
            <person name="Moran D.A.P."/>
            <person name="Shinohara A."/>
            <person name="Yoshida Y."/>
            <person name="Fujiwara M."/>
            <person name="Mori M."/>
            <person name="Tomita M."/>
            <person name="Arakawa K."/>
        </authorList>
    </citation>
    <scope>NUCLEOTIDE SEQUENCE [LARGE SCALE GENOMIC DNA]</scope>
</reference>
<accession>A0A4Y2MM16</accession>
<organism evidence="1 2">
    <name type="scientific">Araneus ventricosus</name>
    <name type="common">Orbweaver spider</name>
    <name type="synonym">Epeira ventricosa</name>
    <dbReference type="NCBI Taxonomy" id="182803"/>
    <lineage>
        <taxon>Eukaryota</taxon>
        <taxon>Metazoa</taxon>
        <taxon>Ecdysozoa</taxon>
        <taxon>Arthropoda</taxon>
        <taxon>Chelicerata</taxon>
        <taxon>Arachnida</taxon>
        <taxon>Araneae</taxon>
        <taxon>Araneomorphae</taxon>
        <taxon>Entelegynae</taxon>
        <taxon>Araneoidea</taxon>
        <taxon>Araneidae</taxon>
        <taxon>Araneus</taxon>
    </lineage>
</organism>
<name>A0A4Y2MM16_ARAVE</name>